<dbReference type="SUPFAM" id="SSF51206">
    <property type="entry name" value="cAMP-binding domain-like"/>
    <property type="match status" value="1"/>
</dbReference>
<dbReference type="EC" id="1.8.1.9" evidence="4"/>
<evidence type="ECO:0000256" key="1">
    <source>
        <dbReference type="ARBA" id="ARBA00022630"/>
    </source>
</evidence>
<dbReference type="PRINTS" id="PR00469">
    <property type="entry name" value="PNDRDTASEII"/>
</dbReference>
<feature type="domain" description="Cyclic nucleotide-binding" evidence="3">
    <location>
        <begin position="12"/>
        <end position="130"/>
    </location>
</feature>
<dbReference type="Gene3D" id="2.60.120.10">
    <property type="entry name" value="Jelly Rolls"/>
    <property type="match status" value="1"/>
</dbReference>
<dbReference type="InterPro" id="IPR036188">
    <property type="entry name" value="FAD/NAD-bd_sf"/>
</dbReference>
<sequence>MITTDELKDLPLFESLSDEWRRMIAESAAELSVPAGEWIVREGETPSFFVLLEGSLTCEKDYGGTNKVSAPYAPGDFYGEIPILLDSVAIASLKSTAPSRLLRLDRVQFKDMIASSPRCNQIVVEVMTRRLKMIQNHMQTNDSLRVRVVGSQYSTECRDVRDFLSQNHISYRWSDHDETNPIIPDSCGEAYVVVDQSKVVSCPLTVRKVAQALGMRTAPEQTAYDVVIIGGGPAGLAAAVSGASEGLKVLLLEKKGIGGQAACSSRIENYPGFPTGISGNELASKALKQAVHFGAEIVVTREVHQILTMDGEYCIEMDGGYRVQAKSILLATGVQWRTLSVPGMKPLIGRGVLYGAARTEAHTVLGKNIFIVGAGNSAGQAAMFFSGYACSVTLLVRGRDIRNSMSQYLVDQLRSRTNIYIETSTEVSSVSGDTHLDSICTESSGQVKQRQADALFVMIGACAASAWMPDELQRDPNGFVLTGRDATPARGARTPFLLESNLPGIFCAGDIRHDSVKRVSSGMGEGSMAIAFVHQYLALQTETVAALI</sequence>
<dbReference type="PROSITE" id="PS50042">
    <property type="entry name" value="CNMP_BINDING_3"/>
    <property type="match status" value="1"/>
</dbReference>
<name>A0A852VCG7_9BACT</name>
<protein>
    <submittedName>
        <fullName evidence="4">Thioredoxin reductase (NADPH)</fullName>
        <ecNumber evidence="4">1.8.1.9</ecNumber>
    </submittedName>
</protein>
<dbReference type="InterPro" id="IPR050097">
    <property type="entry name" value="Ferredoxin-NADP_redctase_2"/>
</dbReference>
<dbReference type="CDD" id="cd00038">
    <property type="entry name" value="CAP_ED"/>
    <property type="match status" value="1"/>
</dbReference>
<keyword evidence="2 4" id="KW-0560">Oxidoreductase</keyword>
<evidence type="ECO:0000256" key="2">
    <source>
        <dbReference type="ARBA" id="ARBA00023002"/>
    </source>
</evidence>
<dbReference type="PRINTS" id="PR00368">
    <property type="entry name" value="FADPNR"/>
</dbReference>
<dbReference type="AlphaFoldDB" id="A0A852VCG7"/>
<evidence type="ECO:0000313" key="4">
    <source>
        <dbReference type="EMBL" id="NYF87975.1"/>
    </source>
</evidence>
<organism evidence="4 5">
    <name type="scientific">Tunturiibacter lichenicola</name>
    <dbReference type="NCBI Taxonomy" id="2051959"/>
    <lineage>
        <taxon>Bacteria</taxon>
        <taxon>Pseudomonadati</taxon>
        <taxon>Acidobacteriota</taxon>
        <taxon>Terriglobia</taxon>
        <taxon>Terriglobales</taxon>
        <taxon>Acidobacteriaceae</taxon>
        <taxon>Tunturiibacter</taxon>
    </lineage>
</organism>
<dbReference type="PANTHER" id="PTHR48105">
    <property type="entry name" value="THIOREDOXIN REDUCTASE 1-RELATED-RELATED"/>
    <property type="match status" value="1"/>
</dbReference>
<dbReference type="GO" id="GO:0004791">
    <property type="term" value="F:thioredoxin-disulfide reductase (NADPH) activity"/>
    <property type="evidence" value="ECO:0007669"/>
    <property type="project" value="UniProtKB-EC"/>
</dbReference>
<dbReference type="Pfam" id="PF07992">
    <property type="entry name" value="Pyr_redox_2"/>
    <property type="match status" value="1"/>
</dbReference>
<dbReference type="InterPro" id="IPR000595">
    <property type="entry name" value="cNMP-bd_dom"/>
</dbReference>
<comment type="caution">
    <text evidence="4">The sequence shown here is derived from an EMBL/GenBank/DDBJ whole genome shotgun (WGS) entry which is preliminary data.</text>
</comment>
<dbReference type="Gene3D" id="3.50.50.60">
    <property type="entry name" value="FAD/NAD(P)-binding domain"/>
    <property type="match status" value="2"/>
</dbReference>
<dbReference type="InterPro" id="IPR014710">
    <property type="entry name" value="RmlC-like_jellyroll"/>
</dbReference>
<accession>A0A852VCG7</accession>
<dbReference type="Proteomes" id="UP000564385">
    <property type="component" value="Unassembled WGS sequence"/>
</dbReference>
<dbReference type="Pfam" id="PF00027">
    <property type="entry name" value="cNMP_binding"/>
    <property type="match status" value="1"/>
</dbReference>
<keyword evidence="1" id="KW-0285">Flavoprotein</keyword>
<dbReference type="EMBL" id="JACCCU010000001">
    <property type="protein sequence ID" value="NYF87975.1"/>
    <property type="molecule type" value="Genomic_DNA"/>
</dbReference>
<proteinExistence type="predicted"/>
<dbReference type="InterPro" id="IPR023753">
    <property type="entry name" value="FAD/NAD-binding_dom"/>
</dbReference>
<gene>
    <name evidence="4" type="ORF">HDF08_000042</name>
</gene>
<dbReference type="SUPFAM" id="SSF51905">
    <property type="entry name" value="FAD/NAD(P)-binding domain"/>
    <property type="match status" value="1"/>
</dbReference>
<evidence type="ECO:0000313" key="5">
    <source>
        <dbReference type="Proteomes" id="UP000564385"/>
    </source>
</evidence>
<evidence type="ECO:0000259" key="3">
    <source>
        <dbReference type="PROSITE" id="PS50042"/>
    </source>
</evidence>
<dbReference type="SMART" id="SM00100">
    <property type="entry name" value="cNMP"/>
    <property type="match status" value="1"/>
</dbReference>
<dbReference type="InterPro" id="IPR018490">
    <property type="entry name" value="cNMP-bd_dom_sf"/>
</dbReference>
<reference evidence="4 5" key="1">
    <citation type="submission" date="2020-07" db="EMBL/GenBank/DDBJ databases">
        <title>Genomic Encyclopedia of Type Strains, Phase IV (KMG-V): Genome sequencing to study the core and pangenomes of soil and plant-associated prokaryotes.</title>
        <authorList>
            <person name="Whitman W."/>
        </authorList>
    </citation>
    <scope>NUCLEOTIDE SEQUENCE [LARGE SCALE GENOMIC DNA]</scope>
    <source>
        <strain evidence="4 5">M8UP22</strain>
    </source>
</reference>